<keyword evidence="1" id="KW-1133">Transmembrane helix</keyword>
<sequence>MHTADEHLVRELPDVVRKFLIYKTLVTLLVVIPISITVFNVPESRCGRPGSSTKMEWLVSIGFTFDYVLAPTFNLDFVFSSSHDSDSVINVTSDPDLDLYSDSGMPAIDTDSVSVLLYNLVLIQLISRSSSLTLLGSQTSPTAQQTSNASANHVVQLFCLIFKDYFYCGVTLVTSVLTSAGGPAVAGESVAFQLEGAGFESR</sequence>
<protein>
    <submittedName>
        <fullName evidence="2">Uncharacterized protein</fullName>
    </submittedName>
</protein>
<evidence type="ECO:0000256" key="1">
    <source>
        <dbReference type="SAM" id="Phobius"/>
    </source>
</evidence>
<reference evidence="2 3" key="1">
    <citation type="journal article" date="2019" name="Commun. Biol.">
        <title>The bagworm genome reveals a unique fibroin gene that provides high tensile strength.</title>
        <authorList>
            <person name="Kono N."/>
            <person name="Nakamura H."/>
            <person name="Ohtoshi R."/>
            <person name="Tomita M."/>
            <person name="Numata K."/>
            <person name="Arakawa K."/>
        </authorList>
    </citation>
    <scope>NUCLEOTIDE SEQUENCE [LARGE SCALE GENOMIC DNA]</scope>
</reference>
<keyword evidence="1" id="KW-0812">Transmembrane</keyword>
<accession>A0A4C1XK53</accession>
<evidence type="ECO:0000313" key="2">
    <source>
        <dbReference type="EMBL" id="GBP63543.1"/>
    </source>
</evidence>
<keyword evidence="3" id="KW-1185">Reference proteome</keyword>
<gene>
    <name evidence="2" type="ORF">EVAR_61283_1</name>
</gene>
<keyword evidence="1" id="KW-0472">Membrane</keyword>
<proteinExistence type="predicted"/>
<organism evidence="2 3">
    <name type="scientific">Eumeta variegata</name>
    <name type="common">Bagworm moth</name>
    <name type="synonym">Eumeta japonica</name>
    <dbReference type="NCBI Taxonomy" id="151549"/>
    <lineage>
        <taxon>Eukaryota</taxon>
        <taxon>Metazoa</taxon>
        <taxon>Ecdysozoa</taxon>
        <taxon>Arthropoda</taxon>
        <taxon>Hexapoda</taxon>
        <taxon>Insecta</taxon>
        <taxon>Pterygota</taxon>
        <taxon>Neoptera</taxon>
        <taxon>Endopterygota</taxon>
        <taxon>Lepidoptera</taxon>
        <taxon>Glossata</taxon>
        <taxon>Ditrysia</taxon>
        <taxon>Tineoidea</taxon>
        <taxon>Psychidae</taxon>
        <taxon>Oiketicinae</taxon>
        <taxon>Eumeta</taxon>
    </lineage>
</organism>
<evidence type="ECO:0000313" key="3">
    <source>
        <dbReference type="Proteomes" id="UP000299102"/>
    </source>
</evidence>
<name>A0A4C1XK53_EUMVA</name>
<comment type="caution">
    <text evidence="2">The sequence shown here is derived from an EMBL/GenBank/DDBJ whole genome shotgun (WGS) entry which is preliminary data.</text>
</comment>
<dbReference type="AlphaFoldDB" id="A0A4C1XK53"/>
<feature type="transmembrane region" description="Helical" evidence="1">
    <location>
        <begin position="20"/>
        <end position="41"/>
    </location>
</feature>
<dbReference type="Proteomes" id="UP000299102">
    <property type="component" value="Unassembled WGS sequence"/>
</dbReference>
<dbReference type="EMBL" id="BGZK01000872">
    <property type="protein sequence ID" value="GBP63543.1"/>
    <property type="molecule type" value="Genomic_DNA"/>
</dbReference>